<evidence type="ECO:0000313" key="2">
    <source>
        <dbReference type="EMBL" id="CAA9376537.1"/>
    </source>
</evidence>
<name>A0A6J4N340_9CYAN</name>
<reference evidence="2" key="1">
    <citation type="submission" date="2020-02" db="EMBL/GenBank/DDBJ databases">
        <authorList>
            <person name="Meier V. D."/>
        </authorList>
    </citation>
    <scope>NUCLEOTIDE SEQUENCE</scope>
    <source>
        <strain evidence="2">AVDCRST_MAG84</strain>
    </source>
</reference>
<evidence type="ECO:0000256" key="1">
    <source>
        <dbReference type="SAM" id="MobiDB-lite"/>
    </source>
</evidence>
<dbReference type="EMBL" id="CADCTZ010001045">
    <property type="protein sequence ID" value="CAA9376537.1"/>
    <property type="molecule type" value="Genomic_DNA"/>
</dbReference>
<organism evidence="2">
    <name type="scientific">uncultured Microcoleus sp</name>
    <dbReference type="NCBI Taxonomy" id="259945"/>
    <lineage>
        <taxon>Bacteria</taxon>
        <taxon>Bacillati</taxon>
        <taxon>Cyanobacteriota</taxon>
        <taxon>Cyanophyceae</taxon>
        <taxon>Oscillatoriophycideae</taxon>
        <taxon>Oscillatoriales</taxon>
        <taxon>Microcoleaceae</taxon>
        <taxon>Microcoleus</taxon>
        <taxon>environmental samples</taxon>
    </lineage>
</organism>
<feature type="region of interest" description="Disordered" evidence="1">
    <location>
        <begin position="1"/>
        <end position="43"/>
    </location>
</feature>
<protein>
    <submittedName>
        <fullName evidence="2">Uncharacterized protein</fullName>
    </submittedName>
</protein>
<gene>
    <name evidence="2" type="ORF">AVDCRST_MAG84-4769</name>
</gene>
<accession>A0A6J4N340</accession>
<sequence length="43" mass="4534">MAASNGTIERESEFRSSINMTETGFPAASSPECASLLSRNPVS</sequence>
<proteinExistence type="predicted"/>
<dbReference type="AlphaFoldDB" id="A0A6J4N340"/>